<evidence type="ECO:0000313" key="2">
    <source>
        <dbReference type="Proteomes" id="UP001057402"/>
    </source>
</evidence>
<dbReference type="EMBL" id="CM042881">
    <property type="protein sequence ID" value="KAI4386510.1"/>
    <property type="molecule type" value="Genomic_DNA"/>
</dbReference>
<evidence type="ECO:0000313" key="1">
    <source>
        <dbReference type="EMBL" id="KAI4386510.1"/>
    </source>
</evidence>
<reference evidence="2" key="1">
    <citation type="journal article" date="2023" name="Front. Plant Sci.">
        <title>Chromosomal-level genome assembly of Melastoma candidum provides insights into trichome evolution.</title>
        <authorList>
            <person name="Zhong Y."/>
            <person name="Wu W."/>
            <person name="Sun C."/>
            <person name="Zou P."/>
            <person name="Liu Y."/>
            <person name="Dai S."/>
            <person name="Zhou R."/>
        </authorList>
    </citation>
    <scope>NUCLEOTIDE SEQUENCE [LARGE SCALE GENOMIC DNA]</scope>
</reference>
<gene>
    <name evidence="1" type="ORF">MLD38_004438</name>
</gene>
<accession>A0ACB9S6I0</accession>
<proteinExistence type="predicted"/>
<name>A0ACB9S6I0_9MYRT</name>
<sequence>MLMCYPASYSCPYSSSNQPPVEPTQPRKAILRKNLSPDANPGRTGHRRHGIVAVICNARGRRSARHGYEEEEDDEEEYGYNEDIGELEEYTRSVRGEALIVHSVVDGNDVELVIYKGFSSSLSHMTWADPSKSVLPARAEVKRIDRIRGPFNPSDVFYIERDVPWDTFRARIRGLPG</sequence>
<keyword evidence="2" id="KW-1185">Reference proteome</keyword>
<protein>
    <submittedName>
        <fullName evidence="1">Uncharacterized protein</fullName>
    </submittedName>
</protein>
<dbReference type="Proteomes" id="UP001057402">
    <property type="component" value="Chromosome 2"/>
</dbReference>
<organism evidence="1 2">
    <name type="scientific">Melastoma candidum</name>
    <dbReference type="NCBI Taxonomy" id="119954"/>
    <lineage>
        <taxon>Eukaryota</taxon>
        <taxon>Viridiplantae</taxon>
        <taxon>Streptophyta</taxon>
        <taxon>Embryophyta</taxon>
        <taxon>Tracheophyta</taxon>
        <taxon>Spermatophyta</taxon>
        <taxon>Magnoliopsida</taxon>
        <taxon>eudicotyledons</taxon>
        <taxon>Gunneridae</taxon>
        <taxon>Pentapetalae</taxon>
        <taxon>rosids</taxon>
        <taxon>malvids</taxon>
        <taxon>Myrtales</taxon>
        <taxon>Melastomataceae</taxon>
        <taxon>Melastomatoideae</taxon>
        <taxon>Melastomateae</taxon>
        <taxon>Melastoma</taxon>
    </lineage>
</organism>
<comment type="caution">
    <text evidence="1">The sequence shown here is derived from an EMBL/GenBank/DDBJ whole genome shotgun (WGS) entry which is preliminary data.</text>
</comment>